<dbReference type="PANTHER" id="PTHR36459">
    <property type="entry name" value="ORF"/>
    <property type="match status" value="1"/>
</dbReference>
<evidence type="ECO:0000313" key="4">
    <source>
        <dbReference type="Proteomes" id="UP000327118"/>
    </source>
</evidence>
<evidence type="ECO:0000256" key="1">
    <source>
        <dbReference type="SAM" id="Phobius"/>
    </source>
</evidence>
<organism evidence="3 4">
    <name type="scientific">Aspergillus coremiiformis</name>
    <dbReference type="NCBI Taxonomy" id="138285"/>
    <lineage>
        <taxon>Eukaryota</taxon>
        <taxon>Fungi</taxon>
        <taxon>Dikarya</taxon>
        <taxon>Ascomycota</taxon>
        <taxon>Pezizomycotina</taxon>
        <taxon>Eurotiomycetes</taxon>
        <taxon>Eurotiomycetidae</taxon>
        <taxon>Eurotiales</taxon>
        <taxon>Aspergillaceae</taxon>
        <taxon>Aspergillus</taxon>
        <taxon>Aspergillus subgen. Circumdati</taxon>
    </lineage>
</organism>
<keyword evidence="1" id="KW-0472">Membrane</keyword>
<reference evidence="4" key="1">
    <citation type="submission" date="2019-04" db="EMBL/GenBank/DDBJ databases">
        <title>Friends and foes A comparative genomics studyof 23 Aspergillus species from section Flavi.</title>
        <authorList>
            <consortium name="DOE Joint Genome Institute"/>
            <person name="Kjaerbolling I."/>
            <person name="Vesth T."/>
            <person name="Frisvad J.C."/>
            <person name="Nybo J.L."/>
            <person name="Theobald S."/>
            <person name="Kildgaard S."/>
            <person name="Isbrandt T."/>
            <person name="Kuo A."/>
            <person name="Sato A."/>
            <person name="Lyhne E.K."/>
            <person name="Kogle M.E."/>
            <person name="Wiebenga A."/>
            <person name="Kun R.S."/>
            <person name="Lubbers R.J."/>
            <person name="Makela M.R."/>
            <person name="Barry K."/>
            <person name="Chovatia M."/>
            <person name="Clum A."/>
            <person name="Daum C."/>
            <person name="Haridas S."/>
            <person name="He G."/>
            <person name="LaButti K."/>
            <person name="Lipzen A."/>
            <person name="Mondo S."/>
            <person name="Riley R."/>
            <person name="Salamov A."/>
            <person name="Simmons B.A."/>
            <person name="Magnuson J.K."/>
            <person name="Henrissat B."/>
            <person name="Mortensen U.H."/>
            <person name="Larsen T.O."/>
            <person name="Devries R.P."/>
            <person name="Grigoriev I.V."/>
            <person name="Machida M."/>
            <person name="Baker S.E."/>
            <person name="Andersen M.R."/>
        </authorList>
    </citation>
    <scope>NUCLEOTIDE SEQUENCE [LARGE SCALE GENOMIC DNA]</scope>
    <source>
        <strain evidence="4">CBS 553.77</strain>
    </source>
</reference>
<gene>
    <name evidence="3" type="ORF">BDV28DRAFT_148958</name>
</gene>
<evidence type="ECO:0000313" key="3">
    <source>
        <dbReference type="EMBL" id="KAE8352499.1"/>
    </source>
</evidence>
<dbReference type="PANTHER" id="PTHR36459:SF1">
    <property type="entry name" value="FATTY ACID DESATURASE DOMAIN-CONTAINING PROTEIN-RELATED"/>
    <property type="match status" value="1"/>
</dbReference>
<sequence length="427" mass="50419">MDPANFIDPNLTAPDRLVLNSLREDIDAGKETQKKKGEEEVEDEAASKTIDKLLNWNNPGTPDFEPTVFVSWDLPDLKLPPLVDRWLLQPYIKWARKTVRVQTDVVMLTHLVLYFTTSVPSAILLFSHFTWIHGLCHWLMQSYYVGTYTLMMHQHIHTNGVLQRQYRWFDQLFPYITDPLMGHTWNSYYYHHVKHHHVEGNGPDDLSSTLRYQRDSLFDFLCYVGRFLFLTWLELPLYFLRKGNLPCALKTAFWEYSDMAAIYCLWTYVNWKPTLFCFVLPFLQLRLGLMVGNWGQHALVDEVDPNSDYRSSITLIDVASNRYCYNDGYHTSHHLHPRRHWREHPVAFLQQKRRYAAEQALVFRNIDYIMITVKLLQKDYSHLAKCLVPMGDQIGMGHDEIARMLRTKTRRFTEAEIQCKFPAKHRA</sequence>
<proteinExistence type="predicted"/>
<dbReference type="AlphaFoldDB" id="A0A5N6Z736"/>
<dbReference type="Pfam" id="PF00487">
    <property type="entry name" value="FA_desaturase"/>
    <property type="match status" value="1"/>
</dbReference>
<dbReference type="InterPro" id="IPR005804">
    <property type="entry name" value="FA_desaturase_dom"/>
</dbReference>
<name>A0A5N6Z736_9EURO</name>
<dbReference type="EMBL" id="ML739128">
    <property type="protein sequence ID" value="KAE8352499.1"/>
    <property type="molecule type" value="Genomic_DNA"/>
</dbReference>
<feature type="domain" description="Fatty acid desaturase" evidence="2">
    <location>
        <begin position="131"/>
        <end position="348"/>
    </location>
</feature>
<protein>
    <recommendedName>
        <fullName evidence="2">Fatty acid desaturase domain-containing protein</fullName>
    </recommendedName>
</protein>
<keyword evidence="1" id="KW-0812">Transmembrane</keyword>
<dbReference type="GO" id="GO:0006629">
    <property type="term" value="P:lipid metabolic process"/>
    <property type="evidence" value="ECO:0007669"/>
    <property type="project" value="InterPro"/>
</dbReference>
<accession>A0A5N6Z736</accession>
<dbReference type="Proteomes" id="UP000327118">
    <property type="component" value="Unassembled WGS sequence"/>
</dbReference>
<keyword evidence="4" id="KW-1185">Reference proteome</keyword>
<keyword evidence="1" id="KW-1133">Transmembrane helix</keyword>
<evidence type="ECO:0000259" key="2">
    <source>
        <dbReference type="Pfam" id="PF00487"/>
    </source>
</evidence>
<dbReference type="OrthoDB" id="1470350at2759"/>
<feature type="transmembrane region" description="Helical" evidence="1">
    <location>
        <begin position="111"/>
        <end position="132"/>
    </location>
</feature>